<dbReference type="InterPro" id="IPR011009">
    <property type="entry name" value="Kinase-like_dom_sf"/>
</dbReference>
<dbReference type="RefSeq" id="WP_189906774.1">
    <property type="nucleotide sequence ID" value="NZ_BNBC01000046.1"/>
</dbReference>
<keyword evidence="2" id="KW-1185">Reference proteome</keyword>
<accession>A0A919AI10</accession>
<gene>
    <name evidence="1" type="ORF">GCM10014715_70820</name>
</gene>
<evidence type="ECO:0000313" key="2">
    <source>
        <dbReference type="Proteomes" id="UP000641386"/>
    </source>
</evidence>
<dbReference type="Proteomes" id="UP000641386">
    <property type="component" value="Unassembled WGS sequence"/>
</dbReference>
<dbReference type="AlphaFoldDB" id="A0A919AI10"/>
<proteinExistence type="predicted"/>
<organism evidence="1 2">
    <name type="scientific">Streptomyces spiralis</name>
    <dbReference type="NCBI Taxonomy" id="66376"/>
    <lineage>
        <taxon>Bacteria</taxon>
        <taxon>Bacillati</taxon>
        <taxon>Actinomycetota</taxon>
        <taxon>Actinomycetes</taxon>
        <taxon>Kitasatosporales</taxon>
        <taxon>Streptomycetaceae</taxon>
        <taxon>Streptomyces</taxon>
    </lineage>
</organism>
<comment type="caution">
    <text evidence="1">The sequence shown here is derived from an EMBL/GenBank/DDBJ whole genome shotgun (WGS) entry which is preliminary data.</text>
</comment>
<dbReference type="EMBL" id="BNBC01000046">
    <property type="protein sequence ID" value="GHF04378.1"/>
    <property type="molecule type" value="Genomic_DNA"/>
</dbReference>
<name>A0A919AI10_9ACTN</name>
<dbReference type="Gene3D" id="3.30.200.20">
    <property type="entry name" value="Phosphorylase Kinase, domain 1"/>
    <property type="match status" value="1"/>
</dbReference>
<sequence length="72" mass="8510">MEQFAAGKVLRSRYRLDRILGRWAMGRVWQGTDVHLERPMAVKTVAADLRFEIRELYGDKYDTHIKDCDILK</sequence>
<evidence type="ECO:0000313" key="1">
    <source>
        <dbReference type="EMBL" id="GHF04378.1"/>
    </source>
</evidence>
<protein>
    <submittedName>
        <fullName evidence="1">Uncharacterized protein</fullName>
    </submittedName>
</protein>
<reference evidence="1" key="2">
    <citation type="submission" date="2020-09" db="EMBL/GenBank/DDBJ databases">
        <authorList>
            <person name="Sun Q."/>
            <person name="Ohkuma M."/>
        </authorList>
    </citation>
    <scope>NUCLEOTIDE SEQUENCE</scope>
    <source>
        <strain evidence="1">JCM 3302</strain>
    </source>
</reference>
<reference evidence="1" key="1">
    <citation type="journal article" date="2014" name="Int. J. Syst. Evol. Microbiol.">
        <title>Complete genome sequence of Corynebacterium casei LMG S-19264T (=DSM 44701T), isolated from a smear-ripened cheese.</title>
        <authorList>
            <consortium name="US DOE Joint Genome Institute (JGI-PGF)"/>
            <person name="Walter F."/>
            <person name="Albersmeier A."/>
            <person name="Kalinowski J."/>
            <person name="Ruckert C."/>
        </authorList>
    </citation>
    <scope>NUCLEOTIDE SEQUENCE</scope>
    <source>
        <strain evidence="1">JCM 3302</strain>
    </source>
</reference>
<dbReference type="SUPFAM" id="SSF56112">
    <property type="entry name" value="Protein kinase-like (PK-like)"/>
    <property type="match status" value="1"/>
</dbReference>